<dbReference type="GO" id="GO:0043953">
    <property type="term" value="P:protein transport by the Tat complex"/>
    <property type="evidence" value="ECO:0007669"/>
    <property type="project" value="UniProtKB-UniRule"/>
</dbReference>
<keyword evidence="8 9" id="KW-0472">Membrane</keyword>
<evidence type="ECO:0000256" key="6">
    <source>
        <dbReference type="ARBA" id="ARBA00022989"/>
    </source>
</evidence>
<name>A0A4R1HC26_9GAMM</name>
<feature type="region of interest" description="Disordered" evidence="10">
    <location>
        <begin position="87"/>
        <end position="117"/>
    </location>
</feature>
<dbReference type="InterPro" id="IPR018448">
    <property type="entry name" value="TatB"/>
</dbReference>
<keyword evidence="13" id="KW-1185">Reference proteome</keyword>
<dbReference type="NCBIfam" id="TIGR01410">
    <property type="entry name" value="tatB"/>
    <property type="match status" value="1"/>
</dbReference>
<dbReference type="RefSeq" id="WP_132974298.1">
    <property type="nucleotide sequence ID" value="NZ_SMFX01000001.1"/>
</dbReference>
<keyword evidence="7 9" id="KW-0811">Translocation</keyword>
<evidence type="ECO:0000256" key="11">
    <source>
        <dbReference type="SAM" id="Phobius"/>
    </source>
</evidence>
<feature type="transmembrane region" description="Helical" evidence="11">
    <location>
        <begin position="6"/>
        <end position="22"/>
    </location>
</feature>
<dbReference type="EMBL" id="SMFX01000001">
    <property type="protein sequence ID" value="TCK19557.1"/>
    <property type="molecule type" value="Genomic_DNA"/>
</dbReference>
<comment type="caution">
    <text evidence="12">The sequence shown here is derived from an EMBL/GenBank/DDBJ whole genome shotgun (WGS) entry which is preliminary data.</text>
</comment>
<proteinExistence type="inferred from homology"/>
<reference evidence="12 13" key="1">
    <citation type="submission" date="2019-03" db="EMBL/GenBank/DDBJ databases">
        <title>Genomic Encyclopedia of Type Strains, Phase IV (KMG-IV): sequencing the most valuable type-strain genomes for metagenomic binning, comparative biology and taxonomic classification.</title>
        <authorList>
            <person name="Goeker M."/>
        </authorList>
    </citation>
    <scope>NUCLEOTIDE SEQUENCE [LARGE SCALE GENOMIC DNA]</scope>
    <source>
        <strain evidence="12 13">DSM 19610</strain>
    </source>
</reference>
<comment type="subcellular location">
    <subcellularLocation>
        <location evidence="9">Cell membrane</location>
        <topology evidence="9">Single-pass membrane protein</topology>
    </subcellularLocation>
    <subcellularLocation>
        <location evidence="1">Membrane</location>
        <topology evidence="1">Single-pass membrane protein</topology>
    </subcellularLocation>
</comment>
<comment type="subunit">
    <text evidence="9">The Tat system comprises two distinct complexes: a TatABC complex, containing multiple copies of TatA, TatB and TatC subunits, and a separate TatA complex, containing only TatA subunits. Substrates initially bind to the TatABC complex, which probably triggers association of the separate TatA complex to form the active translocon.</text>
</comment>
<dbReference type="Pfam" id="PF02416">
    <property type="entry name" value="TatA_B_E"/>
    <property type="match status" value="1"/>
</dbReference>
<dbReference type="Proteomes" id="UP000295707">
    <property type="component" value="Unassembled WGS sequence"/>
</dbReference>
<accession>A0A4R1HC26</accession>
<dbReference type="GO" id="GO:0033281">
    <property type="term" value="C:TAT protein transport complex"/>
    <property type="evidence" value="ECO:0007669"/>
    <property type="project" value="UniProtKB-UniRule"/>
</dbReference>
<keyword evidence="6 9" id="KW-1133">Transmembrane helix</keyword>
<evidence type="ECO:0000256" key="4">
    <source>
        <dbReference type="ARBA" id="ARBA00022692"/>
    </source>
</evidence>
<dbReference type="PANTHER" id="PTHR33162">
    <property type="entry name" value="SEC-INDEPENDENT PROTEIN TRANSLOCASE PROTEIN TATA, CHLOROPLASTIC"/>
    <property type="match status" value="1"/>
</dbReference>
<comment type="similarity">
    <text evidence="9">Belongs to the TatB family.</text>
</comment>
<evidence type="ECO:0000256" key="7">
    <source>
        <dbReference type="ARBA" id="ARBA00023010"/>
    </source>
</evidence>
<evidence type="ECO:0000256" key="9">
    <source>
        <dbReference type="HAMAP-Rule" id="MF_00237"/>
    </source>
</evidence>
<sequence length="117" mass="12777">MFDIGFWELAVIGVVALLVVGPERLPGLARTTGHWVGRARRFVSGVKADIDREIAADELKKALAKQANSEALYEIIEETKQTILETKDQLEAQGEDDVPPEPEIPAAVTHKSNDTNG</sequence>
<evidence type="ECO:0000256" key="3">
    <source>
        <dbReference type="ARBA" id="ARBA00022475"/>
    </source>
</evidence>
<keyword evidence="2 9" id="KW-0813">Transport</keyword>
<evidence type="ECO:0000256" key="10">
    <source>
        <dbReference type="SAM" id="MobiDB-lite"/>
    </source>
</evidence>
<protein>
    <recommendedName>
        <fullName evidence="9">Sec-independent protein translocase protein TatB</fullName>
    </recommendedName>
</protein>
<dbReference type="AlphaFoldDB" id="A0A4R1HC26"/>
<dbReference type="HAMAP" id="MF_00237">
    <property type="entry name" value="TatB"/>
    <property type="match status" value="1"/>
</dbReference>
<keyword evidence="5 9" id="KW-0653">Protein transport</keyword>
<evidence type="ECO:0000256" key="8">
    <source>
        <dbReference type="ARBA" id="ARBA00023136"/>
    </source>
</evidence>
<evidence type="ECO:0000256" key="2">
    <source>
        <dbReference type="ARBA" id="ARBA00022448"/>
    </source>
</evidence>
<dbReference type="PANTHER" id="PTHR33162:SF1">
    <property type="entry name" value="SEC-INDEPENDENT PROTEIN TRANSLOCASE PROTEIN TATA, CHLOROPLASTIC"/>
    <property type="match status" value="1"/>
</dbReference>
<dbReference type="GO" id="GO:0008320">
    <property type="term" value="F:protein transmembrane transporter activity"/>
    <property type="evidence" value="ECO:0007669"/>
    <property type="project" value="UniProtKB-UniRule"/>
</dbReference>
<evidence type="ECO:0000256" key="1">
    <source>
        <dbReference type="ARBA" id="ARBA00004167"/>
    </source>
</evidence>
<organism evidence="12 13">
    <name type="scientific">Thiogranum longum</name>
    <dbReference type="NCBI Taxonomy" id="1537524"/>
    <lineage>
        <taxon>Bacteria</taxon>
        <taxon>Pseudomonadati</taxon>
        <taxon>Pseudomonadota</taxon>
        <taxon>Gammaproteobacteria</taxon>
        <taxon>Chromatiales</taxon>
        <taxon>Ectothiorhodospiraceae</taxon>
        <taxon>Thiogranum</taxon>
    </lineage>
</organism>
<evidence type="ECO:0000313" key="13">
    <source>
        <dbReference type="Proteomes" id="UP000295707"/>
    </source>
</evidence>
<evidence type="ECO:0000313" key="12">
    <source>
        <dbReference type="EMBL" id="TCK19557.1"/>
    </source>
</evidence>
<dbReference type="OrthoDB" id="9816005at2"/>
<keyword evidence="4 9" id="KW-0812">Transmembrane</keyword>
<gene>
    <name evidence="9" type="primary">tatB</name>
    <name evidence="12" type="ORF">DFR30_2871</name>
</gene>
<dbReference type="PRINTS" id="PR01506">
    <property type="entry name" value="TATBPROTEIN"/>
</dbReference>
<evidence type="ECO:0000256" key="5">
    <source>
        <dbReference type="ARBA" id="ARBA00022927"/>
    </source>
</evidence>
<dbReference type="Gene3D" id="1.20.5.3310">
    <property type="match status" value="1"/>
</dbReference>
<dbReference type="InterPro" id="IPR003369">
    <property type="entry name" value="TatA/B/E"/>
</dbReference>
<comment type="function">
    <text evidence="9">Part of the twin-arginine translocation (Tat) system that transports large folded proteins containing a characteristic twin-arginine motif in their signal peptide across membranes. Together with TatC, TatB is part of a receptor directly interacting with Tat signal peptides. TatB may form an oligomeric binding site that transiently accommodates folded Tat precursor proteins before their translocation.</text>
</comment>
<keyword evidence="3 9" id="KW-1003">Cell membrane</keyword>